<evidence type="ECO:0000313" key="2">
    <source>
        <dbReference type="Proteomes" id="UP000183223"/>
    </source>
</evidence>
<protein>
    <submittedName>
        <fullName evidence="1">Uncharacterized protein</fullName>
    </submittedName>
</protein>
<reference evidence="2" key="1">
    <citation type="submission" date="2016-10" db="EMBL/GenBank/DDBJ databases">
        <authorList>
            <person name="Varghese N."/>
            <person name="Submissions S."/>
        </authorList>
    </citation>
    <scope>NUCLEOTIDE SEQUENCE [LARGE SCALE GENOMIC DNA]</scope>
    <source>
        <strain evidence="2">ATCC 29999</strain>
    </source>
</reference>
<accession>A0A1G5PVZ7</accession>
<dbReference type="GeneID" id="64076063"/>
<organism evidence="1 2">
    <name type="scientific">Photorhabdus luminescens</name>
    <name type="common">Xenorhabdus luminescens</name>
    <dbReference type="NCBI Taxonomy" id="29488"/>
    <lineage>
        <taxon>Bacteria</taxon>
        <taxon>Pseudomonadati</taxon>
        <taxon>Pseudomonadota</taxon>
        <taxon>Gammaproteobacteria</taxon>
        <taxon>Enterobacterales</taxon>
        <taxon>Morganellaceae</taxon>
        <taxon>Photorhabdus</taxon>
    </lineage>
</organism>
<sequence>MDLKITGRWAVICAASEGLGFACAAALAKSSVNPLDDGEQSQSLKNSITMKLYDCFSSFINILQRQRIIQSMKDFT</sequence>
<dbReference type="EMBL" id="FMWJ01000002">
    <property type="protein sequence ID" value="SCZ53693.1"/>
    <property type="molecule type" value="Genomic_DNA"/>
</dbReference>
<dbReference type="AlphaFoldDB" id="A0A1G5PVZ7"/>
<dbReference type="Proteomes" id="UP000183223">
    <property type="component" value="Unassembled WGS sequence"/>
</dbReference>
<keyword evidence="2" id="KW-1185">Reference proteome</keyword>
<evidence type="ECO:0000313" key="1">
    <source>
        <dbReference type="EMBL" id="SCZ53693.1"/>
    </source>
</evidence>
<dbReference type="RefSeq" id="WP_049582603.1">
    <property type="nucleotide sequence ID" value="NZ_CAWQXX010000034.1"/>
</dbReference>
<gene>
    <name evidence="1" type="ORF">SAMN02982990_00445</name>
</gene>
<proteinExistence type="predicted"/>
<name>A0A1G5PVZ7_PHOLU</name>